<evidence type="ECO:0000256" key="1">
    <source>
        <dbReference type="SAM" id="MobiDB-lite"/>
    </source>
</evidence>
<gene>
    <name evidence="2" type="ORF">ABS32_04330</name>
</gene>
<name>A0A0R2X8K9_9BACT</name>
<evidence type="ECO:0000313" key="3">
    <source>
        <dbReference type="Proteomes" id="UP000051557"/>
    </source>
</evidence>
<dbReference type="EMBL" id="LIDM01000142">
    <property type="protein sequence ID" value="KRP32269.1"/>
    <property type="molecule type" value="Genomic_DNA"/>
</dbReference>
<proteinExistence type="predicted"/>
<protein>
    <submittedName>
        <fullName evidence="2">Uncharacterized protein</fullName>
    </submittedName>
</protein>
<evidence type="ECO:0000313" key="2">
    <source>
        <dbReference type="EMBL" id="KRP32269.1"/>
    </source>
</evidence>
<reference evidence="2 3" key="1">
    <citation type="submission" date="2015-10" db="EMBL/GenBank/DDBJ databases">
        <title>Metagenome-Assembled Genomes uncover a global brackish microbiome.</title>
        <authorList>
            <person name="Hugerth L.W."/>
            <person name="Larsson J."/>
            <person name="Alneberg J."/>
            <person name="Lindh M.V."/>
            <person name="Legrand C."/>
            <person name="Pinhassi J."/>
            <person name="Andersson A.F."/>
        </authorList>
    </citation>
    <scope>NUCLEOTIDE SEQUENCE [LARGE SCALE GENOMIC DNA]</scope>
    <source>
        <strain evidence="2">BACL9 MAG-120820-bin42</strain>
    </source>
</reference>
<organism evidence="2 3">
    <name type="scientific">Verrucomicrobia subdivision 6 bacterium BACL9 MAG-120820-bin42</name>
    <dbReference type="NCBI Taxonomy" id="1655634"/>
    <lineage>
        <taxon>Bacteria</taxon>
        <taxon>Pseudomonadati</taxon>
        <taxon>Verrucomicrobiota</taxon>
        <taxon>Verrucomicrobiia</taxon>
        <taxon>Verrucomicrobiales</taxon>
        <taxon>Verrucomicrobia subdivision 6</taxon>
    </lineage>
</organism>
<sequence length="61" mass="6445">MQGDDDGRGGRGAKSELDKKRGGDGVGEIAANERTGGVVREGFERVSFDQLKAGLILQRLA</sequence>
<accession>A0A0R2X8K9</accession>
<comment type="caution">
    <text evidence="2">The sequence shown here is derived from an EMBL/GenBank/DDBJ whole genome shotgun (WGS) entry which is preliminary data.</text>
</comment>
<dbReference type="AlphaFoldDB" id="A0A0R2X8K9"/>
<feature type="region of interest" description="Disordered" evidence="1">
    <location>
        <begin position="1"/>
        <end position="29"/>
    </location>
</feature>
<feature type="compositionally biased region" description="Basic and acidic residues" evidence="1">
    <location>
        <begin position="1"/>
        <end position="23"/>
    </location>
</feature>
<dbReference type="Proteomes" id="UP000051557">
    <property type="component" value="Unassembled WGS sequence"/>
</dbReference>